<keyword evidence="9" id="KW-1185">Reference proteome</keyword>
<comment type="function">
    <text evidence="7">Choline transporter.</text>
</comment>
<dbReference type="EMBL" id="LSRX01001528">
    <property type="protein sequence ID" value="OLP79082.1"/>
    <property type="molecule type" value="Genomic_DNA"/>
</dbReference>
<feature type="transmembrane region" description="Helical" evidence="7">
    <location>
        <begin position="592"/>
        <end position="612"/>
    </location>
</feature>
<feature type="transmembrane region" description="Helical" evidence="7">
    <location>
        <begin position="253"/>
        <end position="276"/>
    </location>
</feature>
<organism evidence="8 9">
    <name type="scientific">Symbiodinium microadriaticum</name>
    <name type="common">Dinoflagellate</name>
    <name type="synonym">Zooxanthella microadriatica</name>
    <dbReference type="NCBI Taxonomy" id="2951"/>
    <lineage>
        <taxon>Eukaryota</taxon>
        <taxon>Sar</taxon>
        <taxon>Alveolata</taxon>
        <taxon>Dinophyceae</taxon>
        <taxon>Suessiales</taxon>
        <taxon>Symbiodiniaceae</taxon>
        <taxon>Symbiodinium</taxon>
    </lineage>
</organism>
<evidence type="ECO:0000256" key="4">
    <source>
        <dbReference type="ARBA" id="ARBA00022989"/>
    </source>
</evidence>
<dbReference type="PANTHER" id="PTHR12385:SF14">
    <property type="entry name" value="CHOLINE TRANSPORTER-LIKE 2"/>
    <property type="match status" value="1"/>
</dbReference>
<feature type="transmembrane region" description="Helical" evidence="7">
    <location>
        <begin position="549"/>
        <end position="572"/>
    </location>
</feature>
<evidence type="ECO:0000256" key="6">
    <source>
        <dbReference type="ARBA" id="ARBA00023180"/>
    </source>
</evidence>
<evidence type="ECO:0000256" key="3">
    <source>
        <dbReference type="ARBA" id="ARBA00022692"/>
    </source>
</evidence>
<evidence type="ECO:0000256" key="5">
    <source>
        <dbReference type="ARBA" id="ARBA00023136"/>
    </source>
</evidence>
<feature type="transmembrane region" description="Helical" evidence="7">
    <location>
        <begin position="296"/>
        <end position="314"/>
    </location>
</feature>
<feature type="transmembrane region" description="Helical" evidence="7">
    <location>
        <begin position="349"/>
        <end position="369"/>
    </location>
</feature>
<evidence type="ECO:0000313" key="8">
    <source>
        <dbReference type="EMBL" id="OLP79082.1"/>
    </source>
</evidence>
<feature type="transmembrane region" description="Helical" evidence="7">
    <location>
        <begin position="227"/>
        <end position="246"/>
    </location>
</feature>
<feature type="transmembrane region" description="Helical" evidence="7">
    <location>
        <begin position="390"/>
        <end position="409"/>
    </location>
</feature>
<protein>
    <recommendedName>
        <fullName evidence="7">Choline transporter-like protein</fullName>
    </recommendedName>
</protein>
<dbReference type="GO" id="GO:0005886">
    <property type="term" value="C:plasma membrane"/>
    <property type="evidence" value="ECO:0007669"/>
    <property type="project" value="UniProtKB-SubCell"/>
</dbReference>
<dbReference type="OrthoDB" id="420519at2759"/>
<keyword evidence="5 7" id="KW-0472">Membrane</keyword>
<keyword evidence="6" id="KW-0325">Glycoprotein</keyword>
<dbReference type="InterPro" id="IPR007603">
    <property type="entry name" value="Choline_transptr-like"/>
</dbReference>
<keyword evidence="4 7" id="KW-1133">Transmembrane helix</keyword>
<dbReference type="Proteomes" id="UP000186817">
    <property type="component" value="Unassembled WGS sequence"/>
</dbReference>
<gene>
    <name evidence="8" type="primary">SLC44A3</name>
    <name evidence="8" type="ORF">AK812_SmicGene40671</name>
</gene>
<evidence type="ECO:0000313" key="9">
    <source>
        <dbReference type="Proteomes" id="UP000186817"/>
    </source>
</evidence>
<sequence length="701" mass="78699">MAVVPKGLRTSNGDGASMRISREDAMAKVPLMESDVETAAEASVETSHEPVGRSVAPLPGQWHHHCTDPCWILLLIAAVGVLYFPIQEAMQTGDMSKYMRGFDYMGRMCGRDECAPGQICGRFIYFCSKVEENGIDTLHPICVDSCPTNNLTSHVCFDSDTQSTLLVPDWPTEEFNMKCLQRSHRLRAEEEHERKRLAGDVTRFKGGAGHTPGILLDCIASIARARLHLVVVIFVSTAAGFMYMLFLWSCLKFLIYGSLVLVILIPSSFGLWHLFIVYRGGGVTAALSGNLQIQQSLWMGLAGVSIGLFLWCTLKQIFNRIQTAEGCIMATTECLFELPFVLLEPAFSLLAKVMIALPLFILMLEYASTGEMQLIATERGIHRHLQLRKEQWGIIFYFAFLIAWTLELVHNMTQYILAFIAQRWYFTPYVGEQKVDVPGICVTFESTCNLFRYHFGSVVFGSLLKTLFRIPKMFAYSIFLLGCCKYSKHKEVKESSGTKFTASLMFALLRKEGYMDMAITSSDYCEATEHATFTLDDSSTELVLTWTQIIFELGGWVLMTGVGALYMAVTVHSNPRFTDATDDEMFLKEPDAVVALAGVLGLAVGVSFMNVFDVIGDTILYCLALEEQRFTQLRNASNPHHKDDATLIERCTCRDSSSGGFLSWMMGYDEYEQEDDDHPRVQYAPHSLKELVDARNAKYQK</sequence>
<dbReference type="Pfam" id="PF04515">
    <property type="entry name" value="Choline_transpo"/>
    <property type="match status" value="1"/>
</dbReference>
<proteinExistence type="inferred from homology"/>
<evidence type="ECO:0000256" key="7">
    <source>
        <dbReference type="RuleBase" id="RU368066"/>
    </source>
</evidence>
<dbReference type="PANTHER" id="PTHR12385">
    <property type="entry name" value="CHOLINE TRANSPORTER-LIKE (SLC FAMILY 44)"/>
    <property type="match status" value="1"/>
</dbReference>
<evidence type="ECO:0000256" key="2">
    <source>
        <dbReference type="ARBA" id="ARBA00007168"/>
    </source>
</evidence>
<comment type="similarity">
    <text evidence="2 7">Belongs to the CTL (choline transporter-like) family.</text>
</comment>
<dbReference type="AlphaFoldDB" id="A0A1Q9C813"/>
<reference evidence="8 9" key="1">
    <citation type="submission" date="2016-02" db="EMBL/GenBank/DDBJ databases">
        <title>Genome analysis of coral dinoflagellate symbionts highlights evolutionary adaptations to a symbiotic lifestyle.</title>
        <authorList>
            <person name="Aranda M."/>
            <person name="Li Y."/>
            <person name="Liew Y.J."/>
            <person name="Baumgarten S."/>
            <person name="Simakov O."/>
            <person name="Wilson M."/>
            <person name="Piel J."/>
            <person name="Ashoor H."/>
            <person name="Bougouffa S."/>
            <person name="Bajic V.B."/>
            <person name="Ryu T."/>
            <person name="Ravasi T."/>
            <person name="Bayer T."/>
            <person name="Micklem G."/>
            <person name="Kim H."/>
            <person name="Bhak J."/>
            <person name="Lajeunesse T.C."/>
            <person name="Voolstra C.R."/>
        </authorList>
    </citation>
    <scope>NUCLEOTIDE SEQUENCE [LARGE SCALE GENOMIC DNA]</scope>
    <source>
        <strain evidence="8 9">CCMP2467</strain>
    </source>
</reference>
<evidence type="ECO:0000256" key="1">
    <source>
        <dbReference type="ARBA" id="ARBA00004141"/>
    </source>
</evidence>
<keyword evidence="3 7" id="KW-0812">Transmembrane</keyword>
<comment type="caution">
    <text evidence="8">The sequence shown here is derived from an EMBL/GenBank/DDBJ whole genome shotgun (WGS) entry which is preliminary data.</text>
</comment>
<accession>A0A1Q9C813</accession>
<name>A0A1Q9C813_SYMMI</name>
<dbReference type="GO" id="GO:0022857">
    <property type="term" value="F:transmembrane transporter activity"/>
    <property type="evidence" value="ECO:0007669"/>
    <property type="project" value="UniProtKB-UniRule"/>
</dbReference>
<comment type="subcellular location">
    <subcellularLocation>
        <location evidence="7">Cell membrane</location>
        <topology evidence="7">Multi-pass membrane protein</topology>
    </subcellularLocation>
    <subcellularLocation>
        <location evidence="1">Membrane</location>
        <topology evidence="1">Multi-pass membrane protein</topology>
    </subcellularLocation>
</comment>